<feature type="signal peptide" evidence="1">
    <location>
        <begin position="1"/>
        <end position="41"/>
    </location>
</feature>
<reference evidence="2 3" key="1">
    <citation type="journal article" date="2017" name="DNA Res.">
        <title>Complete genome sequence and expression profile of the commercial lytic enzyme producer Lysobacter enzymogenes M497-1.</title>
        <authorList>
            <person name="Takami H."/>
            <person name="Toyoda A."/>
            <person name="Uchiyama I."/>
            <person name="Itoh T."/>
            <person name="Takaki Y."/>
            <person name="Arai W."/>
            <person name="Nishi S."/>
            <person name="Kawai M."/>
            <person name="Shinya K."/>
            <person name="Ikeda H."/>
        </authorList>
    </citation>
    <scope>NUCLEOTIDE SEQUENCE [LARGE SCALE GENOMIC DNA]</scope>
    <source>
        <strain evidence="2 3">M497-1</strain>
    </source>
</reference>
<proteinExistence type="predicted"/>
<evidence type="ECO:0000313" key="2">
    <source>
        <dbReference type="EMBL" id="BAV96303.1"/>
    </source>
</evidence>
<dbReference type="EMBL" id="AP014940">
    <property type="protein sequence ID" value="BAV96303.1"/>
    <property type="molecule type" value="Genomic_DNA"/>
</dbReference>
<keyword evidence="1" id="KW-0732">Signal</keyword>
<feature type="chain" id="PRO_5043605618" description="DUF4412 domain-containing protein" evidence="1">
    <location>
        <begin position="42"/>
        <end position="262"/>
    </location>
</feature>
<organism evidence="2 3">
    <name type="scientific">Lysobacter enzymogenes</name>
    <dbReference type="NCBI Taxonomy" id="69"/>
    <lineage>
        <taxon>Bacteria</taxon>
        <taxon>Pseudomonadati</taxon>
        <taxon>Pseudomonadota</taxon>
        <taxon>Gammaproteobacteria</taxon>
        <taxon>Lysobacterales</taxon>
        <taxon>Lysobacteraceae</taxon>
        <taxon>Lysobacter</taxon>
    </lineage>
</organism>
<dbReference type="Proteomes" id="UP000218824">
    <property type="component" value="Chromosome"/>
</dbReference>
<sequence length="262" mass="27811">MIAAAVMDSGSKRPAAGVRRVVAGSGLALALAFALAGPAWAGDAATATAAPAAAADVAIAPAVATDTQALVAHYSVRDARGERSLILVRAADRIEYRQPGEPAELWRQTPDGIARLELFAAEKRSIAWAPGDLRTTGRMPQWEQLASPINPQLREKLQHDGSAKVLGLSAERYRGESAEGQPIALQWLAAEGLPAYYRTGPAKPKAGDTGAYELKLVKLERVPTAEAFTATGDYRETDYADLGDMELDPFAAAYLKRNGHAH</sequence>
<gene>
    <name evidence="2" type="ORF">LEN_0816</name>
</gene>
<evidence type="ECO:0000313" key="3">
    <source>
        <dbReference type="Proteomes" id="UP000218824"/>
    </source>
</evidence>
<accession>A0AAU9AHD9</accession>
<dbReference type="KEGG" id="lem:LEN_0816"/>
<evidence type="ECO:0000256" key="1">
    <source>
        <dbReference type="SAM" id="SignalP"/>
    </source>
</evidence>
<name>A0AAU9AHD9_LYSEN</name>
<evidence type="ECO:0008006" key="4">
    <source>
        <dbReference type="Google" id="ProtNLM"/>
    </source>
</evidence>
<dbReference type="AlphaFoldDB" id="A0AAU9AHD9"/>
<protein>
    <recommendedName>
        <fullName evidence="4">DUF4412 domain-containing protein</fullName>
    </recommendedName>
</protein>